<feature type="transmembrane region" description="Helical" evidence="1">
    <location>
        <begin position="56"/>
        <end position="79"/>
    </location>
</feature>
<comment type="caution">
    <text evidence="4">The sequence shown here is derived from an EMBL/GenBank/DDBJ whole genome shotgun (WGS) entry which is preliminary data.</text>
</comment>
<dbReference type="EMBL" id="RZNZ01000010">
    <property type="protein sequence ID" value="KAA8819543.1"/>
    <property type="molecule type" value="Genomic_DNA"/>
</dbReference>
<evidence type="ECO:0000313" key="6">
    <source>
        <dbReference type="Proteomes" id="UP000374630"/>
    </source>
</evidence>
<evidence type="ECO:0000259" key="2">
    <source>
        <dbReference type="Pfam" id="PF03372"/>
    </source>
</evidence>
<name>A0A5J5DUH4_9BIFI</name>
<reference evidence="5 6" key="1">
    <citation type="journal article" date="2019" name="Syst. Appl. Microbiol.">
        <title>Characterization of Bifidobacterium species in feaces of the Egyptian fruit bat: Description of B. vespertilionis sp. nov. and B. rousetti sp. nov.</title>
        <authorList>
            <person name="Modesto M."/>
            <person name="Satti M."/>
            <person name="Watanabe K."/>
            <person name="Puglisi E."/>
            <person name="Morelli L."/>
            <person name="Huang C.-H."/>
            <person name="Liou J.-S."/>
            <person name="Miyashita M."/>
            <person name="Tamura T."/>
            <person name="Saito S."/>
            <person name="Mori K."/>
            <person name="Huang L."/>
            <person name="Sciavilla P."/>
            <person name="Sandri C."/>
            <person name="Spiezio C."/>
            <person name="Vitali F."/>
            <person name="Cavalieri D."/>
            <person name="Perpetuini G."/>
            <person name="Tofalo R."/>
            <person name="Bonetti A."/>
            <person name="Arita M."/>
            <person name="Mattarelli P."/>
        </authorList>
    </citation>
    <scope>NUCLEOTIDE SEQUENCE [LARGE SCALE GENOMIC DNA]</scope>
    <source>
        <strain evidence="3 6">RST16</strain>
        <strain evidence="4 5">RST8</strain>
    </source>
</reference>
<feature type="domain" description="Endonuclease/exonuclease/phosphatase" evidence="2">
    <location>
        <begin position="136"/>
        <end position="346"/>
    </location>
</feature>
<keyword evidence="1" id="KW-0812">Transmembrane</keyword>
<dbReference type="GO" id="GO:0004527">
    <property type="term" value="F:exonuclease activity"/>
    <property type="evidence" value="ECO:0007669"/>
    <property type="project" value="UniProtKB-KW"/>
</dbReference>
<sequence>MAAAKGVRKTIARGNGRGHGAGKVWGRMMGALAAVLSLVALLGTVARELPGEVAAVPYLPIVVSFTPWFALIALVALVLSLVSKRWTTALVMVLCLAAQAWWQYPFFSPSATLPEGAAHAMSTASPNPIDAYARVMTMNVYKGNADAARVVELVRDERVEVLALQETSADFVARLERAGIKQYLPYSKVSSSDGVFGNGLWSTTPLGDPVDDEVHSSASFMPGATVRFNDGKTPIRFVSVHTTAPVPGYWRLWRKSIDELGMMRGRTDARYVFMGDFNATYDHAPFREFLGTRFTDAARQSGHGFTFTWPADKSPLPRFAGIDHIVTDQGIVAGRMEVRQVAGSDHAALLATIAIS</sequence>
<dbReference type="Proteomes" id="UP000374630">
    <property type="component" value="Unassembled WGS sequence"/>
</dbReference>
<accession>A0A5J5DUH4</accession>
<dbReference type="OrthoDB" id="2340043at2"/>
<dbReference type="Pfam" id="PF03372">
    <property type="entry name" value="Exo_endo_phos"/>
    <property type="match status" value="1"/>
</dbReference>
<dbReference type="RefSeq" id="WP_150353982.1">
    <property type="nucleotide sequence ID" value="NZ_RZNZ01000010.1"/>
</dbReference>
<keyword evidence="4" id="KW-0255">Endonuclease</keyword>
<keyword evidence="1" id="KW-1133">Transmembrane helix</keyword>
<keyword evidence="4" id="KW-0540">Nuclease</keyword>
<proteinExistence type="predicted"/>
<organism evidence="4 5">
    <name type="scientific">Bifidobacterium vespertilionis</name>
    <dbReference type="NCBI Taxonomy" id="2562524"/>
    <lineage>
        <taxon>Bacteria</taxon>
        <taxon>Bacillati</taxon>
        <taxon>Actinomycetota</taxon>
        <taxon>Actinomycetes</taxon>
        <taxon>Bifidobacteriales</taxon>
        <taxon>Bifidobacteriaceae</taxon>
        <taxon>Bifidobacterium</taxon>
    </lineage>
</organism>
<keyword evidence="4" id="KW-0378">Hydrolase</keyword>
<evidence type="ECO:0000313" key="5">
    <source>
        <dbReference type="Proteomes" id="UP000345527"/>
    </source>
</evidence>
<gene>
    <name evidence="4" type="ORF">EM848_05785</name>
    <name evidence="3" type="ORF">EMO90_07845</name>
</gene>
<evidence type="ECO:0000313" key="3">
    <source>
        <dbReference type="EMBL" id="KAA8819543.1"/>
    </source>
</evidence>
<dbReference type="SUPFAM" id="SSF56219">
    <property type="entry name" value="DNase I-like"/>
    <property type="match status" value="1"/>
</dbReference>
<dbReference type="AlphaFoldDB" id="A0A5J5DUH4"/>
<dbReference type="EMBL" id="RZOA01000009">
    <property type="protein sequence ID" value="KAA8823449.1"/>
    <property type="molecule type" value="Genomic_DNA"/>
</dbReference>
<dbReference type="Gene3D" id="3.60.10.10">
    <property type="entry name" value="Endonuclease/exonuclease/phosphatase"/>
    <property type="match status" value="1"/>
</dbReference>
<dbReference type="Proteomes" id="UP000345527">
    <property type="component" value="Unassembled WGS sequence"/>
</dbReference>
<dbReference type="GO" id="GO:0004519">
    <property type="term" value="F:endonuclease activity"/>
    <property type="evidence" value="ECO:0007669"/>
    <property type="project" value="UniProtKB-KW"/>
</dbReference>
<keyword evidence="6" id="KW-1185">Reference proteome</keyword>
<dbReference type="InterPro" id="IPR036691">
    <property type="entry name" value="Endo/exonu/phosph_ase_sf"/>
</dbReference>
<keyword evidence="4" id="KW-0269">Exonuclease</keyword>
<evidence type="ECO:0000256" key="1">
    <source>
        <dbReference type="SAM" id="Phobius"/>
    </source>
</evidence>
<protein>
    <submittedName>
        <fullName evidence="4">Endonuclease/exonuclease/phosphatase family protein</fullName>
    </submittedName>
</protein>
<evidence type="ECO:0000313" key="4">
    <source>
        <dbReference type="EMBL" id="KAA8823449.1"/>
    </source>
</evidence>
<keyword evidence="1" id="KW-0472">Membrane</keyword>
<dbReference type="InterPro" id="IPR005135">
    <property type="entry name" value="Endo/exonuclease/phosphatase"/>
</dbReference>